<comment type="caution">
    <text evidence="2">The sequence shown here is derived from an EMBL/GenBank/DDBJ whole genome shotgun (WGS) entry which is preliminary data.</text>
</comment>
<reference evidence="2 3" key="1">
    <citation type="submission" date="2020-04" db="EMBL/GenBank/DDBJ databases">
        <authorList>
            <person name="Hitch T.C.A."/>
            <person name="Wylensek D."/>
            <person name="Clavel T."/>
        </authorList>
    </citation>
    <scope>NUCLEOTIDE SEQUENCE [LARGE SCALE GENOMIC DNA]</scope>
    <source>
        <strain evidence="2 3">PG-251-APC-1</strain>
    </source>
</reference>
<name>A0A848CGR2_9BACT</name>
<dbReference type="EMBL" id="JABAFY010000037">
    <property type="protein sequence ID" value="NME52704.1"/>
    <property type="molecule type" value="Genomic_DNA"/>
</dbReference>
<proteinExistence type="predicted"/>
<accession>A0A848CGR2</accession>
<feature type="region of interest" description="Disordered" evidence="1">
    <location>
        <begin position="107"/>
        <end position="131"/>
    </location>
</feature>
<evidence type="ECO:0000313" key="2">
    <source>
        <dbReference type="EMBL" id="NME52704.1"/>
    </source>
</evidence>
<organism evidence="2 3">
    <name type="scientific">Desulfovibrio piger</name>
    <dbReference type="NCBI Taxonomy" id="901"/>
    <lineage>
        <taxon>Bacteria</taxon>
        <taxon>Pseudomonadati</taxon>
        <taxon>Thermodesulfobacteriota</taxon>
        <taxon>Desulfovibrionia</taxon>
        <taxon>Desulfovibrionales</taxon>
        <taxon>Desulfovibrionaceae</taxon>
        <taxon>Desulfovibrio</taxon>
    </lineage>
</organism>
<gene>
    <name evidence="2" type="ORF">HF854_09290</name>
</gene>
<evidence type="ECO:0000256" key="1">
    <source>
        <dbReference type="SAM" id="MobiDB-lite"/>
    </source>
</evidence>
<dbReference type="Proteomes" id="UP000522333">
    <property type="component" value="Unassembled WGS sequence"/>
</dbReference>
<protein>
    <submittedName>
        <fullName evidence="2">Uncharacterized protein</fullName>
    </submittedName>
</protein>
<dbReference type="RefSeq" id="WP_168936027.1">
    <property type="nucleotide sequence ID" value="NZ_CAMDEI010000020.1"/>
</dbReference>
<dbReference type="AlphaFoldDB" id="A0A848CGR2"/>
<sequence length="131" mass="14304">MLSAILKYAPFAAFALMAWLYADLNENVAVLRQENTAIEHALKQQATLLEATEKEFTAWKERNEHIIESYANARKDLCKILSSSKANTDFGAVVVPDDVLRLLNGKRCSPAGGDKPAGSVPAGKRDTASVR</sequence>
<evidence type="ECO:0000313" key="3">
    <source>
        <dbReference type="Proteomes" id="UP000522333"/>
    </source>
</evidence>